<feature type="compositionally biased region" description="Acidic residues" evidence="3">
    <location>
        <begin position="382"/>
        <end position="394"/>
    </location>
</feature>
<evidence type="ECO:0000313" key="7">
    <source>
        <dbReference type="Proteomes" id="UP000800040"/>
    </source>
</evidence>
<evidence type="ECO:0000256" key="4">
    <source>
        <dbReference type="SAM" id="SignalP"/>
    </source>
</evidence>
<dbReference type="Pfam" id="PF01764">
    <property type="entry name" value="Lipase_3"/>
    <property type="match status" value="1"/>
</dbReference>
<feature type="domain" description="Fungal lipase-type" evidence="5">
    <location>
        <begin position="123"/>
        <end position="290"/>
    </location>
</feature>
<dbReference type="OrthoDB" id="438440at2759"/>
<dbReference type="SUPFAM" id="SSF53474">
    <property type="entry name" value="alpha/beta-Hydrolases"/>
    <property type="match status" value="1"/>
</dbReference>
<evidence type="ECO:0000259" key="5">
    <source>
        <dbReference type="Pfam" id="PF01764"/>
    </source>
</evidence>
<dbReference type="EMBL" id="ML975426">
    <property type="protein sequence ID" value="KAF1829760.1"/>
    <property type="molecule type" value="Genomic_DNA"/>
</dbReference>
<proteinExistence type="predicted"/>
<evidence type="ECO:0000256" key="3">
    <source>
        <dbReference type="SAM" id="MobiDB-lite"/>
    </source>
</evidence>
<keyword evidence="7" id="KW-1185">Reference proteome</keyword>
<feature type="chain" id="PRO_5025623403" evidence="4">
    <location>
        <begin position="24"/>
        <end position="394"/>
    </location>
</feature>
<dbReference type="Proteomes" id="UP000800040">
    <property type="component" value="Unassembled WGS sequence"/>
</dbReference>
<feature type="region of interest" description="Disordered" evidence="3">
    <location>
        <begin position="374"/>
        <end position="394"/>
    </location>
</feature>
<protein>
    <submittedName>
        <fullName evidence="6">Lipase</fullName>
    </submittedName>
</protein>
<gene>
    <name evidence="6" type="ORF">BDW02DRAFT_509157</name>
</gene>
<name>A0A6A5K0P5_9PLEO</name>
<keyword evidence="1 4" id="KW-0732">Signal</keyword>
<evidence type="ECO:0000256" key="1">
    <source>
        <dbReference type="ARBA" id="ARBA00022729"/>
    </source>
</evidence>
<keyword evidence="2" id="KW-0378">Hydrolase</keyword>
<reference evidence="6" key="1">
    <citation type="submission" date="2020-01" db="EMBL/GenBank/DDBJ databases">
        <authorList>
            <consortium name="DOE Joint Genome Institute"/>
            <person name="Haridas S."/>
            <person name="Albert R."/>
            <person name="Binder M."/>
            <person name="Bloem J."/>
            <person name="Labutti K."/>
            <person name="Salamov A."/>
            <person name="Andreopoulos B."/>
            <person name="Baker S.E."/>
            <person name="Barry K."/>
            <person name="Bills G."/>
            <person name="Bluhm B.H."/>
            <person name="Cannon C."/>
            <person name="Castanera R."/>
            <person name="Culley D.E."/>
            <person name="Daum C."/>
            <person name="Ezra D."/>
            <person name="Gonzalez J.B."/>
            <person name="Henrissat B."/>
            <person name="Kuo A."/>
            <person name="Liang C."/>
            <person name="Lipzen A."/>
            <person name="Lutzoni F."/>
            <person name="Magnuson J."/>
            <person name="Mondo S."/>
            <person name="Nolan M."/>
            <person name="Ohm R."/>
            <person name="Pangilinan J."/>
            <person name="Park H.-J."/>
            <person name="Ramirez L."/>
            <person name="Alfaro M."/>
            <person name="Sun H."/>
            <person name="Tritt A."/>
            <person name="Yoshinaga Y."/>
            <person name="Zwiers L.-H."/>
            <person name="Turgeon B.G."/>
            <person name="Goodwin S.B."/>
            <person name="Spatafora J.W."/>
            <person name="Crous P.W."/>
            <person name="Grigoriev I.V."/>
        </authorList>
    </citation>
    <scope>NUCLEOTIDE SEQUENCE</scope>
    <source>
        <strain evidence="6">P77</strain>
    </source>
</reference>
<organism evidence="6 7">
    <name type="scientific">Decorospora gaudefroyi</name>
    <dbReference type="NCBI Taxonomy" id="184978"/>
    <lineage>
        <taxon>Eukaryota</taxon>
        <taxon>Fungi</taxon>
        <taxon>Dikarya</taxon>
        <taxon>Ascomycota</taxon>
        <taxon>Pezizomycotina</taxon>
        <taxon>Dothideomycetes</taxon>
        <taxon>Pleosporomycetidae</taxon>
        <taxon>Pleosporales</taxon>
        <taxon>Pleosporineae</taxon>
        <taxon>Pleosporaceae</taxon>
        <taxon>Decorospora</taxon>
    </lineage>
</organism>
<dbReference type="InterPro" id="IPR002921">
    <property type="entry name" value="Fungal_lipase-type"/>
</dbReference>
<sequence length="394" mass="43293">MGFLIGLCVYSLVLLASVTGSRADATQHPLSGRPTGPRAGNDTLISQKLFWELEELARIVDISYCVGTAGLGIQKPFSCASRCGDRDFEMFELVTTWNTGPFLSDSCGYIALSHAPANPRLILAFRGTYSVANTIADLSTIPQDYVPYPGDDDDGTSDFVAPTVGVPDEDAPPADPPKCDNCTVHTGFYSSWLHTRKVVLPYVSEALEKHPGYKLVLVGHSLGGAVAALAGLDFKARGWDPHVTTFGEPRVGNHEFNTYIDDRFNITANHDDNKLHRVTHIGDPVPLLPLSEWGFSMHSEEIFISESSLPISLADVHYCNGNEDPHCIAGSDEDKPAWGVPTRFKFWQLFFAHRDYFWRLGLCLPSGDPRNWGDDYPGNNTGDDEEAISELNEL</sequence>
<dbReference type="GO" id="GO:0006629">
    <property type="term" value="P:lipid metabolic process"/>
    <property type="evidence" value="ECO:0007669"/>
    <property type="project" value="InterPro"/>
</dbReference>
<dbReference type="InterPro" id="IPR051299">
    <property type="entry name" value="AB_hydrolase_lip/est"/>
</dbReference>
<accession>A0A6A5K0P5</accession>
<dbReference type="Gene3D" id="3.40.50.1820">
    <property type="entry name" value="alpha/beta hydrolase"/>
    <property type="match status" value="1"/>
</dbReference>
<feature type="signal peptide" evidence="4">
    <location>
        <begin position="1"/>
        <end position="23"/>
    </location>
</feature>
<dbReference type="AlphaFoldDB" id="A0A6A5K0P5"/>
<evidence type="ECO:0000313" key="6">
    <source>
        <dbReference type="EMBL" id="KAF1829760.1"/>
    </source>
</evidence>
<dbReference type="PANTHER" id="PTHR46640">
    <property type="entry name" value="TRIACYLGLYCEROL LIPASE, PUTATIVE (AFU_ORTHOLOGUE AFUA_6G06510)-RELATED"/>
    <property type="match status" value="1"/>
</dbReference>
<dbReference type="GO" id="GO:0016787">
    <property type="term" value="F:hydrolase activity"/>
    <property type="evidence" value="ECO:0007669"/>
    <property type="project" value="UniProtKB-KW"/>
</dbReference>
<dbReference type="CDD" id="cd00519">
    <property type="entry name" value="Lipase_3"/>
    <property type="match status" value="1"/>
</dbReference>
<dbReference type="InterPro" id="IPR029058">
    <property type="entry name" value="AB_hydrolase_fold"/>
</dbReference>
<evidence type="ECO:0000256" key="2">
    <source>
        <dbReference type="ARBA" id="ARBA00022801"/>
    </source>
</evidence>
<dbReference type="PANTHER" id="PTHR46640:SF1">
    <property type="entry name" value="FUNGAL LIPASE-LIKE DOMAIN-CONTAINING PROTEIN-RELATED"/>
    <property type="match status" value="1"/>
</dbReference>